<protein>
    <submittedName>
        <fullName evidence="2">Cysteine--tRNA ligase</fullName>
    </submittedName>
</protein>
<keyword evidence="1" id="KW-1133">Transmembrane helix</keyword>
<keyword evidence="1" id="KW-0812">Transmembrane</keyword>
<proteinExistence type="predicted"/>
<evidence type="ECO:0000313" key="2">
    <source>
        <dbReference type="EMBL" id="KAK3923279.1"/>
    </source>
</evidence>
<reference evidence="2" key="2">
    <citation type="journal article" date="2023" name="BMC Genomics">
        <title>Pest status, molecular evolution, and epigenetic factors derived from the genome assembly of Frankliniella fusca, a thysanopteran phytovirus vector.</title>
        <authorList>
            <person name="Catto M.A."/>
            <person name="Labadie P.E."/>
            <person name="Jacobson A.L."/>
            <person name="Kennedy G.G."/>
            <person name="Srinivasan R."/>
            <person name="Hunt B.G."/>
        </authorList>
    </citation>
    <scope>NUCLEOTIDE SEQUENCE</scope>
    <source>
        <strain evidence="2">PL_HMW_Pooled</strain>
    </source>
</reference>
<sequence>MLLPKIDYLFMLVIVGDYGSPKHDPQCDRDRVPSPLSRTGIVFNHRAAELRFESCLIKLILLRKTTKAAGRHETRHLGSGLNSQMAMLAALELACPTPKSPLMSRSEAGGGGGGRGSLAGTLAGTLGGVHVHVSGDSLKSLKNIKTWLSRNMLLLATLVGVAFGVLLGE</sequence>
<dbReference type="Proteomes" id="UP001219518">
    <property type="component" value="Unassembled WGS sequence"/>
</dbReference>
<dbReference type="EMBL" id="JAHWGI010001142">
    <property type="protein sequence ID" value="KAK3923279.1"/>
    <property type="molecule type" value="Genomic_DNA"/>
</dbReference>
<keyword evidence="2" id="KW-0436">Ligase</keyword>
<gene>
    <name evidence="2" type="ORF">KUF71_000361</name>
</gene>
<accession>A0AAE1HL84</accession>
<comment type="caution">
    <text evidence="2">The sequence shown here is derived from an EMBL/GenBank/DDBJ whole genome shotgun (WGS) entry which is preliminary data.</text>
</comment>
<dbReference type="GO" id="GO:0016874">
    <property type="term" value="F:ligase activity"/>
    <property type="evidence" value="ECO:0007669"/>
    <property type="project" value="UniProtKB-KW"/>
</dbReference>
<organism evidence="2 3">
    <name type="scientific">Frankliniella fusca</name>
    <dbReference type="NCBI Taxonomy" id="407009"/>
    <lineage>
        <taxon>Eukaryota</taxon>
        <taxon>Metazoa</taxon>
        <taxon>Ecdysozoa</taxon>
        <taxon>Arthropoda</taxon>
        <taxon>Hexapoda</taxon>
        <taxon>Insecta</taxon>
        <taxon>Pterygota</taxon>
        <taxon>Neoptera</taxon>
        <taxon>Paraneoptera</taxon>
        <taxon>Thysanoptera</taxon>
        <taxon>Terebrantia</taxon>
        <taxon>Thripoidea</taxon>
        <taxon>Thripidae</taxon>
        <taxon>Frankliniella</taxon>
    </lineage>
</organism>
<keyword evidence="1" id="KW-0472">Membrane</keyword>
<evidence type="ECO:0000256" key="1">
    <source>
        <dbReference type="SAM" id="Phobius"/>
    </source>
</evidence>
<keyword evidence="3" id="KW-1185">Reference proteome</keyword>
<name>A0AAE1HL84_9NEOP</name>
<evidence type="ECO:0000313" key="3">
    <source>
        <dbReference type="Proteomes" id="UP001219518"/>
    </source>
</evidence>
<feature type="transmembrane region" description="Helical" evidence="1">
    <location>
        <begin position="147"/>
        <end position="167"/>
    </location>
</feature>
<dbReference type="AlphaFoldDB" id="A0AAE1HL84"/>
<reference evidence="2" key="1">
    <citation type="submission" date="2021-07" db="EMBL/GenBank/DDBJ databases">
        <authorList>
            <person name="Catto M.A."/>
            <person name="Jacobson A."/>
            <person name="Kennedy G."/>
            <person name="Labadie P."/>
            <person name="Hunt B.G."/>
            <person name="Srinivasan R."/>
        </authorList>
    </citation>
    <scope>NUCLEOTIDE SEQUENCE</scope>
    <source>
        <strain evidence="2">PL_HMW_Pooled</strain>
        <tissue evidence="2">Head</tissue>
    </source>
</reference>